<comment type="caution">
    <text evidence="3">The sequence shown here is derived from an EMBL/GenBank/DDBJ whole genome shotgun (WGS) entry which is preliminary data.</text>
</comment>
<feature type="signal peptide" evidence="1">
    <location>
        <begin position="1"/>
        <end position="18"/>
    </location>
</feature>
<dbReference type="InterPro" id="IPR011008">
    <property type="entry name" value="Dimeric_a/b-barrel"/>
</dbReference>
<reference evidence="3 4" key="1">
    <citation type="submission" date="2024-04" db="EMBL/GenBank/DDBJ databases">
        <title>Luteolibacter sp. isolated from soil.</title>
        <authorList>
            <person name="An J."/>
        </authorList>
    </citation>
    <scope>NUCLEOTIDE SEQUENCE [LARGE SCALE GENOMIC DNA]</scope>
    <source>
        <strain evidence="3 4">Y139</strain>
    </source>
</reference>
<name>A0ABU9B1U9_9BACT</name>
<keyword evidence="4" id="KW-1185">Reference proteome</keyword>
<dbReference type="InterPro" id="IPR012577">
    <property type="entry name" value="NIPSNAP"/>
</dbReference>
<dbReference type="Pfam" id="PF07978">
    <property type="entry name" value="NIPSNAP"/>
    <property type="match status" value="2"/>
</dbReference>
<dbReference type="SUPFAM" id="SSF54909">
    <property type="entry name" value="Dimeric alpha+beta barrel"/>
    <property type="match status" value="2"/>
</dbReference>
<evidence type="ECO:0000256" key="1">
    <source>
        <dbReference type="SAM" id="SignalP"/>
    </source>
</evidence>
<keyword evidence="1" id="KW-0732">Signal</keyword>
<feature type="domain" description="NIPSNAP" evidence="2">
    <location>
        <begin position="28"/>
        <end position="130"/>
    </location>
</feature>
<feature type="domain" description="NIPSNAP" evidence="2">
    <location>
        <begin position="142"/>
        <end position="227"/>
    </location>
</feature>
<sequence length="254" mass="28160">MLKSLVAGILAMVSLAVAEEKPKDTRLFELRTYHAEPGKLDALLTRFRDHTCKLFEKHGMTNVGYWVPAENKDNLLVYLLAYPDRAARDAAWKGFLGDEDWKKAAAASEVNGKLVGKVDELYLNATDFSPGFPESASPDRLFELRTYTCNPGKLPNLHKRFAEHTIELFKKHGITNGAYFKMVAGQPAADDTLVYFLVHKDAATAEKSWLDFRADPIWVAAKKASEDAAGGSLTVLPDGVKSVFLKPVDFSPLK</sequence>
<dbReference type="Proteomes" id="UP001371305">
    <property type="component" value="Unassembled WGS sequence"/>
</dbReference>
<dbReference type="RefSeq" id="WP_341407780.1">
    <property type="nucleotide sequence ID" value="NZ_JBBUKT010000015.1"/>
</dbReference>
<evidence type="ECO:0000313" key="4">
    <source>
        <dbReference type="Proteomes" id="UP001371305"/>
    </source>
</evidence>
<evidence type="ECO:0000313" key="3">
    <source>
        <dbReference type="EMBL" id="MEK7954014.1"/>
    </source>
</evidence>
<dbReference type="Gene3D" id="3.30.70.100">
    <property type="match status" value="2"/>
</dbReference>
<gene>
    <name evidence="3" type="ORF">WKV53_26090</name>
</gene>
<proteinExistence type="predicted"/>
<dbReference type="EMBL" id="JBBUKT010000015">
    <property type="protein sequence ID" value="MEK7954014.1"/>
    <property type="molecule type" value="Genomic_DNA"/>
</dbReference>
<feature type="chain" id="PRO_5047221293" evidence="1">
    <location>
        <begin position="19"/>
        <end position="254"/>
    </location>
</feature>
<organism evidence="3 4">
    <name type="scientific">Luteolibacter soli</name>
    <dbReference type="NCBI Taxonomy" id="3135280"/>
    <lineage>
        <taxon>Bacteria</taxon>
        <taxon>Pseudomonadati</taxon>
        <taxon>Verrucomicrobiota</taxon>
        <taxon>Verrucomicrobiia</taxon>
        <taxon>Verrucomicrobiales</taxon>
        <taxon>Verrucomicrobiaceae</taxon>
        <taxon>Luteolibacter</taxon>
    </lineage>
</organism>
<evidence type="ECO:0000259" key="2">
    <source>
        <dbReference type="Pfam" id="PF07978"/>
    </source>
</evidence>
<accession>A0ABU9B1U9</accession>
<protein>
    <submittedName>
        <fullName evidence="3">NIPSNAP family protein</fullName>
    </submittedName>
</protein>